<proteinExistence type="predicted"/>
<evidence type="ECO:0000256" key="1">
    <source>
        <dbReference type="SAM" id="MobiDB-lite"/>
    </source>
</evidence>
<gene>
    <name evidence="3" type="ORF">RM574_03790</name>
</gene>
<dbReference type="RefSeq" id="WP_093852723.1">
    <property type="nucleotide sequence ID" value="NZ_JAVRER010000004.1"/>
</dbReference>
<dbReference type="AlphaFoldDB" id="A0ABD5DZF2"/>
<evidence type="ECO:0000256" key="2">
    <source>
        <dbReference type="SAM" id="Phobius"/>
    </source>
</evidence>
<keyword evidence="2" id="KW-0812">Transmembrane</keyword>
<feature type="transmembrane region" description="Helical" evidence="2">
    <location>
        <begin position="35"/>
        <end position="56"/>
    </location>
</feature>
<accession>A0ABD5DZF2</accession>
<feature type="region of interest" description="Disordered" evidence="1">
    <location>
        <begin position="1"/>
        <end position="27"/>
    </location>
</feature>
<reference evidence="4" key="1">
    <citation type="submission" date="2023-07" db="EMBL/GenBank/DDBJ databases">
        <title>30 novel species of actinomycetes from the DSMZ collection.</title>
        <authorList>
            <person name="Nouioui I."/>
        </authorList>
    </citation>
    <scope>NUCLEOTIDE SEQUENCE [LARGE SCALE GENOMIC DNA]</scope>
    <source>
        <strain evidence="4">DSM 41982</strain>
    </source>
</reference>
<evidence type="ECO:0000313" key="3">
    <source>
        <dbReference type="EMBL" id="MDT0414601.1"/>
    </source>
</evidence>
<name>A0ABD5DZF2_9ACTN</name>
<organism evidence="3 4">
    <name type="scientific">Streptomyces evansiae</name>
    <dbReference type="NCBI Taxonomy" id="3075535"/>
    <lineage>
        <taxon>Bacteria</taxon>
        <taxon>Bacillati</taxon>
        <taxon>Actinomycetota</taxon>
        <taxon>Actinomycetes</taxon>
        <taxon>Kitasatosporales</taxon>
        <taxon>Streptomycetaceae</taxon>
        <taxon>Streptomyces</taxon>
    </lineage>
</organism>
<dbReference type="EMBL" id="JAVRER010000004">
    <property type="protein sequence ID" value="MDT0414601.1"/>
    <property type="molecule type" value="Genomic_DNA"/>
</dbReference>
<sequence>MTTTQHGPRKDPTALGPLEPGTPQRVGARRRVWDIAWTTTCVLLALWAVLWAVGAVRGAAHAWWWSGCGAVLLVIALWARQSMRRNALRPVR</sequence>
<evidence type="ECO:0000313" key="4">
    <source>
        <dbReference type="Proteomes" id="UP001183607"/>
    </source>
</evidence>
<evidence type="ECO:0008006" key="5">
    <source>
        <dbReference type="Google" id="ProtNLM"/>
    </source>
</evidence>
<feature type="transmembrane region" description="Helical" evidence="2">
    <location>
        <begin position="62"/>
        <end position="79"/>
    </location>
</feature>
<keyword evidence="2" id="KW-0472">Membrane</keyword>
<protein>
    <recommendedName>
        <fullName evidence="5">DUF2530 domain-containing protein</fullName>
    </recommendedName>
</protein>
<dbReference type="Proteomes" id="UP001183607">
    <property type="component" value="Unassembled WGS sequence"/>
</dbReference>
<keyword evidence="2" id="KW-1133">Transmembrane helix</keyword>
<comment type="caution">
    <text evidence="3">The sequence shown here is derived from an EMBL/GenBank/DDBJ whole genome shotgun (WGS) entry which is preliminary data.</text>
</comment>